<feature type="compositionally biased region" description="Polar residues" evidence="3">
    <location>
        <begin position="679"/>
        <end position="698"/>
    </location>
</feature>
<dbReference type="InterPro" id="IPR051566">
    <property type="entry name" value="CNKSR"/>
</dbReference>
<evidence type="ECO:0000259" key="7">
    <source>
        <dbReference type="PROSITE" id="PS51290"/>
    </source>
</evidence>
<keyword evidence="2" id="KW-0999">Mitochondrion inner membrane</keyword>
<keyword evidence="8" id="KW-0808">Transferase</keyword>
<dbReference type="Gene3D" id="2.30.29.30">
    <property type="entry name" value="Pleckstrin-homology domain (PH domain)/Phosphotyrosine-binding domain (PTB)"/>
    <property type="match status" value="1"/>
</dbReference>
<dbReference type="SMART" id="SM00233">
    <property type="entry name" value="PH"/>
    <property type="match status" value="1"/>
</dbReference>
<dbReference type="CDD" id="cd06748">
    <property type="entry name" value="PDZ_CNK1_2_3-like"/>
    <property type="match status" value="1"/>
</dbReference>
<dbReference type="InterPro" id="IPR011993">
    <property type="entry name" value="PH-like_dom_sf"/>
</dbReference>
<feature type="compositionally biased region" description="Basic and acidic residues" evidence="3">
    <location>
        <begin position="713"/>
        <end position="724"/>
    </location>
</feature>
<dbReference type="Pfam" id="PF00536">
    <property type="entry name" value="SAM_1"/>
    <property type="match status" value="1"/>
</dbReference>
<sequence length="1612" mass="176986">MERLDDCLQQYVKSFEREQMGGEQLLHITHQELEELGVTRIGHQELILEAVDLLCALNYGLETENLRTLSHKLNASAKNLQNFILGRRRGGHYDGRASRRLPNDFLTSVVDLIGAAKNLLAWLDRSPFASVTEYSLLKNNIVQLCLELTTIVQQDCTVYETENKILHVCKTLAGICDHIISLSSDSLVSQSAHLEVVHLTSIMPSEGLGMYIKSTYDGLHVITGTTENSPADQCKKIHAGDEVIQVNHQTVVGWQLKNLVNALREDPCGVILTLKKRPQNTLSSTPALLRNVRWKPLGLQPIPTSPTSTSPTPGGTLGMSKMDAPSMQDVYILSPVSGLYSTREEMGLMSCDDISRYSVSSQSGSKGSEAVSYYLDQDSGQYFSLLEGDGPPGPDYDRGRNTGVRRRDKTPTHGDLRPVSMPPEYNWMAEAKEPSMGKRGSRDSDNSLLRYLSDDKILVIEEEPEGPGRESRRDSTRRSRRKSRNPSSPSFPISPSMLSSTLRLDQPPDALPTFHYTSLRTKTKKRSKGSLTSASRRRISCKDLGHGDCEGWLWKKKDAKGYFTQKWRKYWFILKESCLYWYTNQNDEKAEGFISLPEFRIDRAIECRRKFAFKACHPKIKSFFFATDCLEEMNRWMNRLGLAAIGYTPDDKVPRPDEDYWSESDQDEVDGSMTLKQEGPSSLCDTYHRTPSVNSSSPFPEPKHGRHFSSESTHSHSSAEDQRGDGMGMGTGTGTGSTSTHSSGCRSSHRERRSWQDLIETPLTSAGLHFLQTAPGESDYGGLMGSMAGEMGLYGGLGRQGMSPERRRQATLPVRRHHAAERDRERDGPFPLERGPHTHSHTHRRSHKQRSQSLPRNRDPMPGKLIHTSVHMEERSEDEEAEGQAADMLEGQEDLRELRVESRERRVSEGRERRVSEGREPESLDGLEQLYRALEQANVTALGDPRPCSRQELRRCFTQRARDPLLNDRLHRVRALRSTLKAKESELAVICALLEDPGLCSQTFREWKQWHSELYTDICQLSPGTNGQDELSPLAAPLMTHTHSFIETHIFVFVDLQKQAEKGDSTVCSFRGVHLMVAVSDRGLDTDQSRLLTRGQRRRRRSAVMAAKVVMMAVPTVLGIASIRVYTVSEAPADGLVTREKLNIYSPLAQSAQVQFAPERPGVIEGGFTAAREAVVPLAQAVKSACVSAKRGSVNLYHAGQDVYYYLKDPPPGFLPRFGTITMAGLLGMFLARKGSRSKQLAVPLGLMSAGVSVCYPAQAVAVIKVTGRKVYAAGQWSSAAVSSLFTSTPQEPIAKEITGSQPQVSSPESAVAEASEVSSATGSSPQSATIPETEVESAESAPVSDEPMAAVITKEASSVTLTEISPDQAPTETHADPVVYSVPAKTETAPPPEELPAAVESEEPSDTKQAPEDVSNEASPAESVASLEPETVEAAPVQETAEVAEVQETLEAAPVAAPVQETVEVAPVQEVVEITLVQETVEVAPVQEVVEAAEVLESAQVQEVVEAAPVQAAQVESAPFSEEPAALKASEESAVPVVESAEPEPSALPESADQPPVAAVETPTPTLTPPPPAEQPAAENSKGGSDFKPDPSLMDFGQSNPEDEDLYSTRS</sequence>
<dbReference type="GO" id="GO:0016301">
    <property type="term" value="F:kinase activity"/>
    <property type="evidence" value="ECO:0007669"/>
    <property type="project" value="UniProtKB-KW"/>
</dbReference>
<name>A0A2U9C778_SCOMX</name>
<feature type="compositionally biased region" description="Low complexity" evidence="3">
    <location>
        <begin position="736"/>
        <end position="746"/>
    </location>
</feature>
<accession>A0A2U9C778</accession>
<feature type="domain" description="PDZ" evidence="6">
    <location>
        <begin position="196"/>
        <end position="278"/>
    </location>
</feature>
<dbReference type="STRING" id="52904.ENSSMAP00000018475"/>
<dbReference type="InterPro" id="IPR001849">
    <property type="entry name" value="PH_domain"/>
</dbReference>
<feature type="region of interest" description="Disordered" evidence="3">
    <location>
        <begin position="1384"/>
        <end position="1441"/>
    </location>
</feature>
<comment type="similarity">
    <text evidence="1">Belongs to the CNKSR family.</text>
</comment>
<dbReference type="Pfam" id="PF10534">
    <property type="entry name" value="CRIC_ras_sig"/>
    <property type="match status" value="1"/>
</dbReference>
<dbReference type="SUPFAM" id="SSF50156">
    <property type="entry name" value="PDZ domain-like"/>
    <property type="match status" value="1"/>
</dbReference>
<gene>
    <name evidence="8" type="ORF">SMAX5B_018968</name>
</gene>
<dbReference type="GO" id="GO:0061617">
    <property type="term" value="C:MICOS complex"/>
    <property type="evidence" value="ECO:0007669"/>
    <property type="project" value="UniProtKB-UniRule"/>
</dbReference>
<feature type="compositionally biased region" description="Acidic residues" evidence="3">
    <location>
        <begin position="1602"/>
        <end position="1612"/>
    </location>
</feature>
<evidence type="ECO:0000259" key="4">
    <source>
        <dbReference type="PROSITE" id="PS50003"/>
    </source>
</evidence>
<evidence type="ECO:0000259" key="5">
    <source>
        <dbReference type="PROSITE" id="PS50105"/>
    </source>
</evidence>
<evidence type="ECO:0000313" key="8">
    <source>
        <dbReference type="EMBL" id="AWP12405.1"/>
    </source>
</evidence>
<dbReference type="PROSITE" id="PS51290">
    <property type="entry name" value="CRIC"/>
    <property type="match status" value="1"/>
</dbReference>
<dbReference type="FunFam" id="2.30.42.10:FF:000060">
    <property type="entry name" value="Connector enhancer of kinase suppressor of Ras 2"/>
    <property type="match status" value="1"/>
</dbReference>
<feature type="region of interest" description="Disordered" evidence="3">
    <location>
        <begin position="1298"/>
        <end position="1348"/>
    </location>
</feature>
<dbReference type="Gene3D" id="2.30.42.10">
    <property type="match status" value="1"/>
</dbReference>
<dbReference type="GO" id="GO:0042407">
    <property type="term" value="P:cristae formation"/>
    <property type="evidence" value="ECO:0007669"/>
    <property type="project" value="InterPro"/>
</dbReference>
<feature type="domain" description="PH" evidence="4">
    <location>
        <begin position="546"/>
        <end position="645"/>
    </location>
</feature>
<dbReference type="GO" id="GO:0009966">
    <property type="term" value="P:regulation of signal transduction"/>
    <property type="evidence" value="ECO:0007669"/>
    <property type="project" value="InterPro"/>
</dbReference>
<feature type="region of interest" description="Disordered" evidence="3">
    <location>
        <begin position="1512"/>
        <end position="1612"/>
    </location>
</feature>
<dbReference type="PANTHER" id="PTHR12844:SF12">
    <property type="entry name" value="CONNECTOR ENHANCER OF KINASE SUPPRESSOR OF RAS 2"/>
    <property type="match status" value="1"/>
</dbReference>
<comment type="subcellular location">
    <subcellularLocation>
        <location evidence="2">Mitochondrion inner membrane</location>
    </subcellularLocation>
</comment>
<feature type="compositionally biased region" description="Basic and acidic residues" evidence="3">
    <location>
        <begin position="466"/>
        <end position="477"/>
    </location>
</feature>
<dbReference type="Pfam" id="PF06663">
    <property type="entry name" value="CNK2_3_dom"/>
    <property type="match status" value="1"/>
</dbReference>
<dbReference type="FunFam" id="2.30.29.30:FF:000092">
    <property type="entry name" value="Connector enhancer of kinase suppressor of Ras 2"/>
    <property type="match status" value="1"/>
</dbReference>
<dbReference type="SMART" id="SM00454">
    <property type="entry name" value="SAM"/>
    <property type="match status" value="1"/>
</dbReference>
<feature type="compositionally biased region" description="Gly residues" evidence="3">
    <location>
        <begin position="725"/>
        <end position="735"/>
    </location>
</feature>
<reference evidence="8 9" key="1">
    <citation type="submission" date="2017-12" db="EMBL/GenBank/DDBJ databases">
        <title>Integrating genomic resources of turbot (Scophthalmus maximus) in depth evaluation of genetic and physical mapping variation across individuals.</title>
        <authorList>
            <person name="Martinez P."/>
        </authorList>
    </citation>
    <scope>NUCLEOTIDE SEQUENCE [LARGE SCALE GENOMIC DNA]</scope>
</reference>
<feature type="compositionally biased region" description="Low complexity" evidence="3">
    <location>
        <begin position="1533"/>
        <end position="1566"/>
    </location>
</feature>
<proteinExistence type="inferred from homology"/>
<feature type="compositionally biased region" description="Low complexity" evidence="3">
    <location>
        <begin position="485"/>
        <end position="500"/>
    </location>
</feature>
<dbReference type="InterPro" id="IPR017874">
    <property type="entry name" value="CRIC_domain"/>
</dbReference>
<evidence type="ECO:0000256" key="3">
    <source>
        <dbReference type="SAM" id="MobiDB-lite"/>
    </source>
</evidence>
<dbReference type="Proteomes" id="UP000246464">
    <property type="component" value="Chromosome 13"/>
</dbReference>
<dbReference type="InterPro" id="IPR019166">
    <property type="entry name" value="MIC26/MIC27"/>
</dbReference>
<dbReference type="InterPro" id="IPR036034">
    <property type="entry name" value="PDZ_sf"/>
</dbReference>
<evidence type="ECO:0000256" key="1">
    <source>
        <dbReference type="ARBA" id="ARBA00009498"/>
    </source>
</evidence>
<feature type="compositionally biased region" description="Low complexity" evidence="3">
    <location>
        <begin position="1305"/>
        <end position="1325"/>
    </location>
</feature>
<feature type="region of interest" description="Disordered" evidence="3">
    <location>
        <begin position="654"/>
        <end position="753"/>
    </location>
</feature>
<keyword evidence="9" id="KW-1185">Reference proteome</keyword>
<organism evidence="8 9">
    <name type="scientific">Scophthalmus maximus</name>
    <name type="common">Turbot</name>
    <name type="synonym">Psetta maxima</name>
    <dbReference type="NCBI Taxonomy" id="52904"/>
    <lineage>
        <taxon>Eukaryota</taxon>
        <taxon>Metazoa</taxon>
        <taxon>Chordata</taxon>
        <taxon>Craniata</taxon>
        <taxon>Vertebrata</taxon>
        <taxon>Euteleostomi</taxon>
        <taxon>Actinopterygii</taxon>
        <taxon>Neopterygii</taxon>
        <taxon>Teleostei</taxon>
        <taxon>Neoteleostei</taxon>
        <taxon>Acanthomorphata</taxon>
        <taxon>Carangaria</taxon>
        <taxon>Pleuronectiformes</taxon>
        <taxon>Pleuronectoidei</taxon>
        <taxon>Scophthalmidae</taxon>
        <taxon>Scophthalmus</taxon>
    </lineage>
</organism>
<dbReference type="EMBL" id="CP026255">
    <property type="protein sequence ID" value="AWP12405.1"/>
    <property type="molecule type" value="Genomic_DNA"/>
</dbReference>
<protein>
    <recommendedName>
        <fullName evidence="2">MICOS complex subunit</fullName>
    </recommendedName>
</protein>
<evidence type="ECO:0000313" key="9">
    <source>
        <dbReference type="Proteomes" id="UP000246464"/>
    </source>
</evidence>
<dbReference type="PROSITE" id="PS50105">
    <property type="entry name" value="SAM_DOMAIN"/>
    <property type="match status" value="1"/>
</dbReference>
<dbReference type="CDD" id="cd01260">
    <property type="entry name" value="PH_CNK_mammalian-like"/>
    <property type="match status" value="1"/>
</dbReference>
<feature type="region of interest" description="Disordered" evidence="3">
    <location>
        <begin position="795"/>
        <end position="922"/>
    </location>
</feature>
<comment type="function">
    <text evidence="2">Component of the MICOS complex, a large protein complex of the mitochondrial inner membrane that plays crucial roles in the maintenance of crista junctions, inner membrane architecture, and formation of contact sites to the outer membrane.</text>
</comment>
<dbReference type="SUPFAM" id="SSF50729">
    <property type="entry name" value="PH domain-like"/>
    <property type="match status" value="1"/>
</dbReference>
<feature type="domain" description="CRIC" evidence="7">
    <location>
        <begin position="65"/>
        <end position="159"/>
    </location>
</feature>
<dbReference type="Pfam" id="PF09769">
    <property type="entry name" value="ApoO"/>
    <property type="match status" value="1"/>
</dbReference>
<dbReference type="InterPro" id="IPR001478">
    <property type="entry name" value="PDZ"/>
</dbReference>
<evidence type="ECO:0000259" key="6">
    <source>
        <dbReference type="PROSITE" id="PS50106"/>
    </source>
</evidence>
<dbReference type="PANTHER" id="PTHR12844">
    <property type="entry name" value="CONNECTOR ENCHANCER OF KINASE SUPPRESSOR OF RAS"/>
    <property type="match status" value="1"/>
</dbReference>
<dbReference type="Pfam" id="PF00595">
    <property type="entry name" value="PDZ"/>
    <property type="match status" value="1"/>
</dbReference>
<keyword evidence="2" id="KW-0472">Membrane</keyword>
<feature type="compositionally biased region" description="Acidic residues" evidence="3">
    <location>
        <begin position="659"/>
        <end position="670"/>
    </location>
</feature>
<keyword evidence="2" id="KW-0496">Mitochondrion</keyword>
<feature type="compositionally biased region" description="Basic and acidic residues" evidence="3">
    <location>
        <begin position="893"/>
        <end position="922"/>
    </location>
</feature>
<evidence type="ECO:0000256" key="2">
    <source>
        <dbReference type="RuleBase" id="RU363021"/>
    </source>
</evidence>
<dbReference type="Gene3D" id="1.10.150.50">
    <property type="entry name" value="Transcription Factor, Ets-1"/>
    <property type="match status" value="1"/>
</dbReference>
<dbReference type="Pfam" id="PF00169">
    <property type="entry name" value="PH"/>
    <property type="match status" value="1"/>
</dbReference>
<feature type="domain" description="SAM" evidence="5">
    <location>
        <begin position="1"/>
        <end position="57"/>
    </location>
</feature>
<dbReference type="SUPFAM" id="SSF47769">
    <property type="entry name" value="SAM/Pointed domain"/>
    <property type="match status" value="1"/>
</dbReference>
<feature type="compositionally biased region" description="Basic and acidic residues" evidence="3">
    <location>
        <begin position="430"/>
        <end position="445"/>
    </location>
</feature>
<feature type="region of interest" description="Disordered" evidence="3">
    <location>
        <begin position="382"/>
        <end position="446"/>
    </location>
</feature>
<dbReference type="PROSITE" id="PS50106">
    <property type="entry name" value="PDZ"/>
    <property type="match status" value="1"/>
</dbReference>
<dbReference type="PROSITE" id="PS50003">
    <property type="entry name" value="PH_DOMAIN"/>
    <property type="match status" value="1"/>
</dbReference>
<feature type="region of interest" description="Disordered" evidence="3">
    <location>
        <begin position="460"/>
        <end position="533"/>
    </location>
</feature>
<dbReference type="InterPro" id="IPR010599">
    <property type="entry name" value="CNK2/3_dom"/>
</dbReference>
<feature type="compositionally biased region" description="Basic residues" evidence="3">
    <location>
        <begin position="837"/>
        <end position="850"/>
    </location>
</feature>
<dbReference type="InterPro" id="IPR013761">
    <property type="entry name" value="SAM/pointed_sf"/>
</dbReference>
<comment type="subunit">
    <text evidence="2">Component of the mitochondrial contact site and cristae organizing system (MICOS) complex.</text>
</comment>
<keyword evidence="8" id="KW-0418">Kinase</keyword>
<dbReference type="SMART" id="SM00228">
    <property type="entry name" value="PDZ"/>
    <property type="match status" value="1"/>
</dbReference>
<dbReference type="InterPro" id="IPR001660">
    <property type="entry name" value="SAM"/>
</dbReference>